<evidence type="ECO:0000313" key="3">
    <source>
        <dbReference type="Proteomes" id="UP000188533"/>
    </source>
</evidence>
<dbReference type="AlphaFoldDB" id="A0A1Q3EGN1"/>
<dbReference type="SUPFAM" id="SSF53187">
    <property type="entry name" value="Zn-dependent exopeptidases"/>
    <property type="match status" value="1"/>
</dbReference>
<accession>A0A1Q3EGN1</accession>
<dbReference type="Proteomes" id="UP000188533">
    <property type="component" value="Unassembled WGS sequence"/>
</dbReference>
<dbReference type="Gene3D" id="3.40.630.10">
    <property type="entry name" value="Zn peptidases"/>
    <property type="match status" value="1"/>
</dbReference>
<evidence type="ECO:0000256" key="1">
    <source>
        <dbReference type="SAM" id="SignalP"/>
    </source>
</evidence>
<name>A0A1Q3EGN1_LENED</name>
<keyword evidence="2" id="KW-0251">Elongation factor</keyword>
<reference evidence="2 3" key="2">
    <citation type="submission" date="2017-02" db="EMBL/GenBank/DDBJ databases">
        <title>A genome survey and senescence transcriptome analysis in Lentinula edodes.</title>
        <authorList>
            <person name="Sakamoto Y."/>
            <person name="Nakade K."/>
            <person name="Sato S."/>
            <person name="Yoshida Y."/>
            <person name="Miyazaki K."/>
            <person name="Natsume S."/>
            <person name="Konno N."/>
        </authorList>
    </citation>
    <scope>NUCLEOTIDE SEQUENCE [LARGE SCALE GENOMIC DNA]</scope>
    <source>
        <strain evidence="2 3">NBRC 111202</strain>
    </source>
</reference>
<comment type="caution">
    <text evidence="2">The sequence shown here is derived from an EMBL/GenBank/DDBJ whole genome shotgun (WGS) entry which is preliminary data.</text>
</comment>
<keyword evidence="1" id="KW-0732">Signal</keyword>
<organism evidence="2 3">
    <name type="scientific">Lentinula edodes</name>
    <name type="common">Shiitake mushroom</name>
    <name type="synonym">Lentinus edodes</name>
    <dbReference type="NCBI Taxonomy" id="5353"/>
    <lineage>
        <taxon>Eukaryota</taxon>
        <taxon>Fungi</taxon>
        <taxon>Dikarya</taxon>
        <taxon>Basidiomycota</taxon>
        <taxon>Agaricomycotina</taxon>
        <taxon>Agaricomycetes</taxon>
        <taxon>Agaricomycetidae</taxon>
        <taxon>Agaricales</taxon>
        <taxon>Marasmiineae</taxon>
        <taxon>Omphalotaceae</taxon>
        <taxon>Lentinula</taxon>
    </lineage>
</organism>
<keyword evidence="2" id="KW-0648">Protein biosynthesis</keyword>
<feature type="chain" id="PRO_5012320645" evidence="1">
    <location>
        <begin position="26"/>
        <end position="533"/>
    </location>
</feature>
<dbReference type="EMBL" id="BDGU01000317">
    <property type="protein sequence ID" value="GAW06373.1"/>
    <property type="molecule type" value="Genomic_DNA"/>
</dbReference>
<keyword evidence="3" id="KW-1185">Reference proteome</keyword>
<protein>
    <submittedName>
        <fullName evidence="2">Elongation factor 2</fullName>
    </submittedName>
</protein>
<feature type="signal peptide" evidence="1">
    <location>
        <begin position="1"/>
        <end position="25"/>
    </location>
</feature>
<dbReference type="STRING" id="5353.A0A1Q3EGN1"/>
<proteinExistence type="predicted"/>
<evidence type="ECO:0000313" key="2">
    <source>
        <dbReference type="EMBL" id="GAW06373.1"/>
    </source>
</evidence>
<dbReference type="GO" id="GO:0003746">
    <property type="term" value="F:translation elongation factor activity"/>
    <property type="evidence" value="ECO:0007669"/>
    <property type="project" value="UniProtKB-KW"/>
</dbReference>
<dbReference type="Gene3D" id="3.50.30.30">
    <property type="match status" value="1"/>
</dbReference>
<sequence>MEPRSRSLYLRVPFLFHSLVPSALSVAAATAPTLTQADQQRFHDRLWQTNLRGPRWTGNDNQNTLTSLVSQSMQFAGLDVQILNYTIDRWDPQWWSLSLALKNGTVVGLPTTGYWPYSGDSGVAGVTAPIHDAGTFSVSDVTEKAVNSSLNLQNLPANGSVLFFDNPSPTHNYSLPGYKLLGTSRDIDAVTEIPEIGNLTNPHWQSAKTLDFTSLKTLGVSAVIASWVNTSDDDAALQFLPNDGAPGNGSIHYDVPSLYVGNSTGELIRGLVASGEVDNATVVLNAPSYEVSSHTVISHLSGTAGTNDTIIVYTHSDGPSIIEENGPILLLTMAEALVRQRPSINIDFVITTGHMSGGHLNESNWMASRPDLLANAKAAVVCEHFGAIEWKDDFSTGIPVYQPTGRLEPMWTMANDSSASDFLHELYIDAFNGTSDSLRMAMVSPQVVDGTKSTWYGAGGSSILGYSNIPTVGIIPQPDYLWASMVDGGWSRLNISEAIEQIHSCTFNYYLTIASLCFDDRHILQGTSSIPCS</sequence>
<gene>
    <name evidence="2" type="ORF">LENED_008297</name>
</gene>
<reference evidence="2 3" key="1">
    <citation type="submission" date="2016-08" db="EMBL/GenBank/DDBJ databases">
        <authorList>
            <consortium name="Lentinula edodes genome sequencing consortium"/>
            <person name="Sakamoto Y."/>
            <person name="Nakade K."/>
            <person name="Sato S."/>
            <person name="Yoshida Y."/>
            <person name="Miyazaki K."/>
            <person name="Natsume S."/>
            <person name="Konno N."/>
        </authorList>
    </citation>
    <scope>NUCLEOTIDE SEQUENCE [LARGE SCALE GENOMIC DNA]</scope>
    <source>
        <strain evidence="2 3">NBRC 111202</strain>
    </source>
</reference>